<evidence type="ECO:0000313" key="6">
    <source>
        <dbReference type="Proteomes" id="UP000184423"/>
    </source>
</evidence>
<proteinExistence type="inferred from homology"/>
<dbReference type="Gene3D" id="6.10.140.490">
    <property type="match status" value="1"/>
</dbReference>
<dbReference type="InterPro" id="IPR002139">
    <property type="entry name" value="Ribo/fructo_kinase"/>
</dbReference>
<dbReference type="PANTHER" id="PTHR43085">
    <property type="entry name" value="HEXOKINASE FAMILY MEMBER"/>
    <property type="match status" value="1"/>
</dbReference>
<keyword evidence="6" id="KW-1185">Reference proteome</keyword>
<organism evidence="5 6">
    <name type="scientific">Caloramator proteoclasticus DSM 10124</name>
    <dbReference type="NCBI Taxonomy" id="1121262"/>
    <lineage>
        <taxon>Bacteria</taxon>
        <taxon>Bacillati</taxon>
        <taxon>Bacillota</taxon>
        <taxon>Clostridia</taxon>
        <taxon>Eubacteriales</taxon>
        <taxon>Clostridiaceae</taxon>
        <taxon>Caloramator</taxon>
    </lineage>
</organism>
<dbReference type="PRINTS" id="PR00990">
    <property type="entry name" value="RIBOKINASE"/>
</dbReference>
<dbReference type="AlphaFoldDB" id="A0A1M4XUQ5"/>
<dbReference type="Pfam" id="PF00294">
    <property type="entry name" value="PfkB"/>
    <property type="match status" value="1"/>
</dbReference>
<reference evidence="6" key="1">
    <citation type="submission" date="2016-11" db="EMBL/GenBank/DDBJ databases">
        <authorList>
            <person name="Varghese N."/>
            <person name="Submissions S."/>
        </authorList>
    </citation>
    <scope>NUCLEOTIDE SEQUENCE [LARGE SCALE GENOMIC DNA]</scope>
    <source>
        <strain evidence="6">DSM 10124</strain>
    </source>
</reference>
<name>A0A1M4XUQ5_9CLOT</name>
<keyword evidence="2" id="KW-0808">Transferase</keyword>
<evidence type="ECO:0000256" key="3">
    <source>
        <dbReference type="ARBA" id="ARBA00022777"/>
    </source>
</evidence>
<dbReference type="Gene3D" id="3.40.1190.30">
    <property type="match status" value="1"/>
</dbReference>
<dbReference type="EMBL" id="FQVG01000026">
    <property type="protein sequence ID" value="SHE97324.1"/>
    <property type="molecule type" value="Genomic_DNA"/>
</dbReference>
<dbReference type="SUPFAM" id="SSF53613">
    <property type="entry name" value="Ribokinase-like"/>
    <property type="match status" value="1"/>
</dbReference>
<protein>
    <submittedName>
        <fullName evidence="5">Fructokinase</fullName>
    </submittedName>
</protein>
<dbReference type="Gene3D" id="3.40.1620.20">
    <property type="match status" value="1"/>
</dbReference>
<dbReference type="PANTHER" id="PTHR43085:SF57">
    <property type="entry name" value="CARBOHYDRATE KINASE PFKB DOMAIN-CONTAINING PROTEIN"/>
    <property type="match status" value="1"/>
</dbReference>
<evidence type="ECO:0000259" key="4">
    <source>
        <dbReference type="Pfam" id="PF00294"/>
    </source>
</evidence>
<evidence type="ECO:0000256" key="1">
    <source>
        <dbReference type="ARBA" id="ARBA00010688"/>
    </source>
</evidence>
<evidence type="ECO:0000313" key="5">
    <source>
        <dbReference type="EMBL" id="SHE97324.1"/>
    </source>
</evidence>
<dbReference type="InterPro" id="IPR029056">
    <property type="entry name" value="Ribokinase-like"/>
</dbReference>
<dbReference type="GO" id="GO:0016301">
    <property type="term" value="F:kinase activity"/>
    <property type="evidence" value="ECO:0007669"/>
    <property type="project" value="UniProtKB-KW"/>
</dbReference>
<keyword evidence="3 5" id="KW-0418">Kinase</keyword>
<dbReference type="CDD" id="cd01166">
    <property type="entry name" value="KdgK"/>
    <property type="match status" value="1"/>
</dbReference>
<dbReference type="Proteomes" id="UP000184423">
    <property type="component" value="Unassembled WGS sequence"/>
</dbReference>
<gene>
    <name evidence="5" type="ORF">SAMN02746091_01510</name>
</gene>
<dbReference type="InterPro" id="IPR011611">
    <property type="entry name" value="PfkB_dom"/>
</dbReference>
<comment type="similarity">
    <text evidence="1">Belongs to the carbohydrate kinase PfkB family.</text>
</comment>
<accession>A0A1M4XUQ5</accession>
<sequence length="317" mass="35512">MNIEEKIIFSNREYDLLTVGEILIDMISKDFAEDFSSEEYIKNFGGSPANIVINTKRLGLNSRAVSSVGFDGFGDFLVSHLQNEGIDTSLIGRTTCPTSMVVVTRSRGTPVPIFYRGADYEIEYTEELDKAIKNTRIMHFSTWPLSRERSRKVVEKAIKTAKESGTLIGFDPNYHRDLWDKDFDAIGYIKSIIKYVDFIKPSEDDAERLFGKDIPKNQIKKFLELGADVVVMTLGKDGVIVADKNKMVQFNTLATEVQDTTGAGDAFWSGFYTGIIKGRNVEDAVKVGLAASAFKLKYIGAISPMPKYEDLIKEFNV</sequence>
<evidence type="ECO:0000256" key="2">
    <source>
        <dbReference type="ARBA" id="ARBA00022679"/>
    </source>
</evidence>
<dbReference type="InterPro" id="IPR050306">
    <property type="entry name" value="PfkB_Carbo_kinase"/>
</dbReference>
<dbReference type="RefSeq" id="WP_073248805.1">
    <property type="nucleotide sequence ID" value="NZ_FQVG01000026.1"/>
</dbReference>
<feature type="domain" description="Carbohydrate kinase PfkB" evidence="4">
    <location>
        <begin position="16"/>
        <end position="307"/>
    </location>
</feature>